<proteinExistence type="predicted"/>
<dbReference type="AlphaFoldDB" id="A0A4S4C4K6"/>
<sequence>MNLYTYVHNNPLIYADPTGHWCTSADGKYSHAGGCYGTGNTEVFHDVGGSKYVDDVTYAKNKLVDLLFEESSNSKMVYSAIMNDPISAVVNNASTINAVGGAVNIPPALLGAIIFREQATRKMDDDVLNYDTKIRGVEHSVGLGAIFPSTARNAWVNMGWEDELPDGTYNLAKKLTNDNTFNIVTIGLVLYDKADTHSIDITSDSSWSQVIPYYNSSMSNPEAIQLGNNYAMRVMQYMPYISILLGA</sequence>
<dbReference type="SUPFAM" id="SSF53955">
    <property type="entry name" value="Lysozyme-like"/>
    <property type="match status" value="1"/>
</dbReference>
<dbReference type="OrthoDB" id="2476820at2"/>
<organism evidence="1 2">
    <name type="scientific">Cohnella fermenti</name>
    <dbReference type="NCBI Taxonomy" id="2565925"/>
    <lineage>
        <taxon>Bacteria</taxon>
        <taxon>Bacillati</taxon>
        <taxon>Bacillota</taxon>
        <taxon>Bacilli</taxon>
        <taxon>Bacillales</taxon>
        <taxon>Paenibacillaceae</taxon>
        <taxon>Cohnella</taxon>
    </lineage>
</organism>
<protein>
    <recommendedName>
        <fullName evidence="3">RHS repeat-associated core domain-containing protein</fullName>
    </recommendedName>
</protein>
<reference evidence="1 2" key="1">
    <citation type="submission" date="2019-04" db="EMBL/GenBank/DDBJ databases">
        <title>Cohnella sp. nov. isolated from preserved vegetables.</title>
        <authorList>
            <person name="Lin S.-Y."/>
            <person name="Hung M.-H."/>
            <person name="Young C.-C."/>
        </authorList>
    </citation>
    <scope>NUCLEOTIDE SEQUENCE [LARGE SCALE GENOMIC DNA]</scope>
    <source>
        <strain evidence="1 2">CC-MHH1044</strain>
    </source>
</reference>
<comment type="caution">
    <text evidence="1">The sequence shown here is derived from an EMBL/GenBank/DDBJ whole genome shotgun (WGS) entry which is preliminary data.</text>
</comment>
<evidence type="ECO:0000313" key="2">
    <source>
        <dbReference type="Proteomes" id="UP000310636"/>
    </source>
</evidence>
<gene>
    <name evidence="1" type="ORF">E6C55_06525</name>
</gene>
<evidence type="ECO:0008006" key="3">
    <source>
        <dbReference type="Google" id="ProtNLM"/>
    </source>
</evidence>
<dbReference type="InterPro" id="IPR023346">
    <property type="entry name" value="Lysozyme-like_dom_sf"/>
</dbReference>
<keyword evidence="2" id="KW-1185">Reference proteome</keyword>
<dbReference type="Proteomes" id="UP000310636">
    <property type="component" value="Unassembled WGS sequence"/>
</dbReference>
<evidence type="ECO:0000313" key="1">
    <source>
        <dbReference type="EMBL" id="THF82715.1"/>
    </source>
</evidence>
<accession>A0A4S4C4K6</accession>
<dbReference type="RefSeq" id="WP_136368976.1">
    <property type="nucleotide sequence ID" value="NZ_SSOB01000006.1"/>
</dbReference>
<dbReference type="Gene3D" id="1.10.530.10">
    <property type="match status" value="1"/>
</dbReference>
<dbReference type="EMBL" id="SSOB01000006">
    <property type="protein sequence ID" value="THF82715.1"/>
    <property type="molecule type" value="Genomic_DNA"/>
</dbReference>
<name>A0A4S4C4K6_9BACL</name>